<reference evidence="4" key="1">
    <citation type="journal article" date="2017" name="bioRxiv">
        <title>Comparative analysis of the genomes of Stylophora pistillata and Acropora digitifera provides evidence for extensive differences between species of corals.</title>
        <authorList>
            <person name="Voolstra C.R."/>
            <person name="Li Y."/>
            <person name="Liew Y.J."/>
            <person name="Baumgarten S."/>
            <person name="Zoccola D."/>
            <person name="Flot J.-F."/>
            <person name="Tambutte S."/>
            <person name="Allemand D."/>
            <person name="Aranda M."/>
        </authorList>
    </citation>
    <scope>NUCLEOTIDE SEQUENCE [LARGE SCALE GENOMIC DNA]</scope>
</reference>
<protein>
    <recommendedName>
        <fullName evidence="2">CxC3 like cysteine cluster domain-containing protein</fullName>
    </recommendedName>
</protein>
<dbReference type="Proteomes" id="UP000225706">
    <property type="component" value="Unassembled WGS sequence"/>
</dbReference>
<accession>A0A2B4R6H9</accession>
<dbReference type="Pfam" id="PF18804">
    <property type="entry name" value="CxC3"/>
    <property type="match status" value="1"/>
</dbReference>
<feature type="region of interest" description="Disordered" evidence="1">
    <location>
        <begin position="576"/>
        <end position="598"/>
    </location>
</feature>
<dbReference type="Pfam" id="PF18758">
    <property type="entry name" value="KDZ"/>
    <property type="match status" value="1"/>
</dbReference>
<feature type="region of interest" description="Disordered" evidence="1">
    <location>
        <begin position="656"/>
        <end position="681"/>
    </location>
</feature>
<dbReference type="InterPro" id="IPR040521">
    <property type="entry name" value="KDZ"/>
</dbReference>
<gene>
    <name evidence="3" type="ORF">AWC38_SpisGene23634</name>
</gene>
<keyword evidence="4" id="KW-1185">Reference proteome</keyword>
<feature type="domain" description="CxC3 like cysteine cluster" evidence="2">
    <location>
        <begin position="85"/>
        <end position="188"/>
    </location>
</feature>
<dbReference type="PANTHER" id="PTHR33104:SF2">
    <property type="entry name" value="CXC3 LIKE CYSTEINE CLUSTER DOMAIN-CONTAINING PROTEIN"/>
    <property type="match status" value="1"/>
</dbReference>
<dbReference type="EMBL" id="LSMT01001385">
    <property type="protein sequence ID" value="PFX12413.1"/>
    <property type="molecule type" value="Genomic_DNA"/>
</dbReference>
<dbReference type="PANTHER" id="PTHR33104">
    <property type="entry name" value="SI:DKEY-29D5.2"/>
    <property type="match status" value="1"/>
</dbReference>
<evidence type="ECO:0000313" key="3">
    <source>
        <dbReference type="EMBL" id="PFX12413.1"/>
    </source>
</evidence>
<evidence type="ECO:0000313" key="4">
    <source>
        <dbReference type="Proteomes" id="UP000225706"/>
    </source>
</evidence>
<dbReference type="OrthoDB" id="8923991at2759"/>
<organism evidence="3 4">
    <name type="scientific">Stylophora pistillata</name>
    <name type="common">Smooth cauliflower coral</name>
    <dbReference type="NCBI Taxonomy" id="50429"/>
    <lineage>
        <taxon>Eukaryota</taxon>
        <taxon>Metazoa</taxon>
        <taxon>Cnidaria</taxon>
        <taxon>Anthozoa</taxon>
        <taxon>Hexacorallia</taxon>
        <taxon>Scleractinia</taxon>
        <taxon>Astrocoeniina</taxon>
        <taxon>Pocilloporidae</taxon>
        <taxon>Stylophora</taxon>
    </lineage>
</organism>
<evidence type="ECO:0000256" key="1">
    <source>
        <dbReference type="SAM" id="MobiDB-lite"/>
    </source>
</evidence>
<evidence type="ECO:0000259" key="2">
    <source>
        <dbReference type="Pfam" id="PF18804"/>
    </source>
</evidence>
<dbReference type="InterPro" id="IPR040564">
    <property type="entry name" value="CxC3-like"/>
</dbReference>
<proteinExistence type="predicted"/>
<sequence length="907" mass="101882">MAAKKASKKEEDLDALLQEATSLLGEKEISRKRKKGRSDLEFYRDSTTGLRKYKHKYRPREKKVTNTSLCSATEEGKYFFFNTFKVCPKCEQDDTLTVNPSGGSIIVVNQKGRFDFNNCTISCSGCGYKINSWSLEKTIEAGYWPGSPKDSTYLFDQNLFRQWDFLQKRIPGTSEVSFLKALGDFSQSKGRAPAITPTTFSRSFKEWKFCMYEVEIIKGLSWMVCPTCALDQHSCHVDGNMKLYRYQSSGVYHTGGGLQSDKDSMCGESHWRAAQNTARKKAKLDETGLDIAGCRHGLTQWAVNMYQGEIYGYAHFIQTKKMYPAGVKFFWEDVVCKYWKWAGKVGGLKELNMKPALSVMHAKAHKWTCQVLWGGRWQVGSACSTGEEVEQINSYMSRCGNTTKYMLPEGRDEVLTEHAIAWNKRKICAMPAMLVKRFARVVEMCHASKKDCDNILTEYNLNSDKNLNIAKWKEEVIEQAKAEELVSTARQSSSERETLKCQIEMLSFSLARTTTAISKQADSSKQCTRLRKKLTSEKKTLQKLIDEYNKVNASTAEEPLTFEGVISGELLDNADNSSVEDGLERHDLSPSADEEKNKENEIDSIALVKYSYFGSEPAVLYGKLAFLKEGLFFCKEQVSRAIYSFTKVFDANCDGIADEDDEDDDNEGTHIDAESDSDVEDDDINIPATTMDDDHSQIIIPIHSWGAEGTVWTWQFPLHISQSTIDGRNGSNACSVIALLIAQGIHQVRCDLKPFQFLPKDWVSLICGCIKVGNALYDHSRASLPQRYLSAAEAAMVAGDCLNVSISEPLPVRVCDVHGQSTLKHHLFELCNVSTVSYALFIVNEKTVLFVGARNEFLIFVDSHVHGHHGAIIALGKPLYVDDFVGVVKEFLGIDSETFGNFVNISF</sequence>
<dbReference type="AlphaFoldDB" id="A0A2B4R6H9"/>
<comment type="caution">
    <text evidence="3">The sequence shown here is derived from an EMBL/GenBank/DDBJ whole genome shotgun (WGS) entry which is preliminary data.</text>
</comment>
<feature type="compositionally biased region" description="Basic and acidic residues" evidence="1">
    <location>
        <begin position="582"/>
        <end position="598"/>
    </location>
</feature>
<feature type="compositionally biased region" description="Acidic residues" evidence="1">
    <location>
        <begin position="656"/>
        <end position="666"/>
    </location>
</feature>
<name>A0A2B4R6H9_STYPI</name>